<dbReference type="Gene3D" id="3.90.110.10">
    <property type="entry name" value="Lactate dehydrogenase/glycoside hydrolase, family 4, C-terminal"/>
    <property type="match status" value="1"/>
</dbReference>
<dbReference type="InterPro" id="IPR010945">
    <property type="entry name" value="Malate_DH_type2"/>
</dbReference>
<dbReference type="GO" id="GO:0016615">
    <property type="term" value="F:malate dehydrogenase activity"/>
    <property type="evidence" value="ECO:0007669"/>
    <property type="project" value="InterPro"/>
</dbReference>
<name>A0AA89CCX3_PINIB</name>
<protein>
    <recommendedName>
        <fullName evidence="2">Lactate/malate dehydrogenase C-terminal domain-containing protein</fullName>
    </recommendedName>
</protein>
<dbReference type="AlphaFoldDB" id="A0AA89CCX3"/>
<evidence type="ECO:0000256" key="1">
    <source>
        <dbReference type="ARBA" id="ARBA00023002"/>
    </source>
</evidence>
<evidence type="ECO:0000259" key="2">
    <source>
        <dbReference type="Pfam" id="PF02866"/>
    </source>
</evidence>
<keyword evidence="4" id="KW-1185">Reference proteome</keyword>
<dbReference type="EMBL" id="VSWD01000003">
    <property type="protein sequence ID" value="KAK3106523.1"/>
    <property type="molecule type" value="Genomic_DNA"/>
</dbReference>
<keyword evidence="1" id="KW-0560">Oxidoreductase</keyword>
<dbReference type="PANTHER" id="PTHR23382">
    <property type="entry name" value="MALATE DEHYDROGENASE"/>
    <property type="match status" value="1"/>
</dbReference>
<proteinExistence type="predicted"/>
<dbReference type="Pfam" id="PF02866">
    <property type="entry name" value="Ldh_1_C"/>
    <property type="match status" value="1"/>
</dbReference>
<dbReference type="InterPro" id="IPR022383">
    <property type="entry name" value="Lactate/malate_DH_C"/>
</dbReference>
<gene>
    <name evidence="3" type="ORF">FSP39_021842</name>
</gene>
<organism evidence="3 4">
    <name type="scientific">Pinctada imbricata</name>
    <name type="common">Atlantic pearl-oyster</name>
    <name type="synonym">Pinctada martensii</name>
    <dbReference type="NCBI Taxonomy" id="66713"/>
    <lineage>
        <taxon>Eukaryota</taxon>
        <taxon>Metazoa</taxon>
        <taxon>Spiralia</taxon>
        <taxon>Lophotrochozoa</taxon>
        <taxon>Mollusca</taxon>
        <taxon>Bivalvia</taxon>
        <taxon>Autobranchia</taxon>
        <taxon>Pteriomorphia</taxon>
        <taxon>Pterioida</taxon>
        <taxon>Pterioidea</taxon>
        <taxon>Pteriidae</taxon>
        <taxon>Pinctada</taxon>
    </lineage>
</organism>
<dbReference type="GO" id="GO:0006108">
    <property type="term" value="P:malate metabolic process"/>
    <property type="evidence" value="ECO:0007669"/>
    <property type="project" value="InterPro"/>
</dbReference>
<dbReference type="Proteomes" id="UP001186944">
    <property type="component" value="Unassembled WGS sequence"/>
</dbReference>
<comment type="caution">
    <text evidence="3">The sequence shown here is derived from an EMBL/GenBank/DDBJ whole genome shotgun (WGS) entry which is preliminary data.</text>
</comment>
<accession>A0AA89CCX3</accession>
<evidence type="ECO:0000313" key="4">
    <source>
        <dbReference type="Proteomes" id="UP001186944"/>
    </source>
</evidence>
<dbReference type="InterPro" id="IPR015955">
    <property type="entry name" value="Lactate_DH/Glyco_Ohase_4_C"/>
</dbReference>
<dbReference type="SUPFAM" id="SSF56327">
    <property type="entry name" value="LDH C-terminal domain-like"/>
    <property type="match status" value="1"/>
</dbReference>
<dbReference type="GO" id="GO:0016616">
    <property type="term" value="F:oxidoreductase activity, acting on the CH-OH group of donors, NAD or NADP as acceptor"/>
    <property type="evidence" value="ECO:0007669"/>
    <property type="project" value="InterPro"/>
</dbReference>
<reference evidence="3" key="1">
    <citation type="submission" date="2019-08" db="EMBL/GenBank/DDBJ databases">
        <title>The improved chromosome-level genome for the pearl oyster Pinctada fucata martensii using PacBio sequencing and Hi-C.</title>
        <authorList>
            <person name="Zheng Z."/>
        </authorList>
    </citation>
    <scope>NUCLEOTIDE SEQUENCE</scope>
    <source>
        <strain evidence="3">ZZ-2019</strain>
        <tissue evidence="3">Adductor muscle</tissue>
    </source>
</reference>
<evidence type="ECO:0000313" key="3">
    <source>
        <dbReference type="EMBL" id="KAK3106523.1"/>
    </source>
</evidence>
<feature type="domain" description="Lactate/malate dehydrogenase C-terminal" evidence="2">
    <location>
        <begin position="22"/>
        <end position="193"/>
    </location>
</feature>
<sequence length="267" mass="29532">MMIQSAQNIPKQNFVGMSRLLENHAKSVVADRLGVNSSGVVDLIIWGNVNGGNYIDISNCRVHGYDGAIWGPPFFSLPAKEMIWDKKWLDTEFIDLIRNRKAKVEELLGHRAAMSQGAIVASQLEQWWNGSPDGQMFSLAVCSDGWFGVPEGLVCSLPVKLNPKGEWSVVEDISLSEEVKDKIKEAVKDVEADKHIIFPPPKPPTPPPSEVKVTIVDPKDEKKDSGRTKSFNLFAGYHMIGNFTLTLGLHYVPSDHSSHGGPKRSML</sequence>